<organism evidence="1 2">
    <name type="scientific">Flavobacterium restrictum</name>
    <dbReference type="NCBI Taxonomy" id="2594428"/>
    <lineage>
        <taxon>Bacteria</taxon>
        <taxon>Pseudomonadati</taxon>
        <taxon>Bacteroidota</taxon>
        <taxon>Flavobacteriia</taxon>
        <taxon>Flavobacteriales</taxon>
        <taxon>Flavobacteriaceae</taxon>
        <taxon>Flavobacterium</taxon>
    </lineage>
</organism>
<protein>
    <submittedName>
        <fullName evidence="1">GxxExxY protein</fullName>
    </submittedName>
</protein>
<dbReference type="Pfam" id="PF13366">
    <property type="entry name" value="PDDEXK_3"/>
    <property type="match status" value="1"/>
</dbReference>
<keyword evidence="2" id="KW-1185">Reference proteome</keyword>
<comment type="caution">
    <text evidence="1">The sequence shown here is derived from an EMBL/GenBank/DDBJ whole genome shotgun (WGS) entry which is preliminary data.</text>
</comment>
<accession>A0A553E8S0</accession>
<evidence type="ECO:0000313" key="1">
    <source>
        <dbReference type="EMBL" id="TRX41362.1"/>
    </source>
</evidence>
<reference evidence="1 2" key="1">
    <citation type="submission" date="2019-07" db="EMBL/GenBank/DDBJ databases">
        <title>Novel species of Flavobacterium.</title>
        <authorList>
            <person name="Liu Q."/>
            <person name="Xin Y.-H."/>
        </authorList>
    </citation>
    <scope>NUCLEOTIDE SEQUENCE [LARGE SCALE GENOMIC DNA]</scope>
    <source>
        <strain evidence="1 2">LB1R34</strain>
    </source>
</reference>
<dbReference type="OrthoDB" id="9806869at2"/>
<proteinExistence type="predicted"/>
<dbReference type="EMBL" id="VJZT01000003">
    <property type="protein sequence ID" value="TRX41362.1"/>
    <property type="molecule type" value="Genomic_DNA"/>
</dbReference>
<name>A0A553E8S0_9FLAO</name>
<gene>
    <name evidence="1" type="ORF">FNW21_04495</name>
</gene>
<sequence>MAQYLFEEETYKIIGILFEVHKNLGKGFSEIVYKDALEYEFKINNIPFEREKEYVVNYKTTVLNHKFYADFVVFDSIILEIKSCESFSSSHISQCLNYLKVSNSKLALLVNFNKTSLEHKRIVMSKN</sequence>
<dbReference type="NCBIfam" id="TIGR04256">
    <property type="entry name" value="GxxExxY"/>
    <property type="match status" value="1"/>
</dbReference>
<evidence type="ECO:0000313" key="2">
    <source>
        <dbReference type="Proteomes" id="UP000316371"/>
    </source>
</evidence>
<dbReference type="AlphaFoldDB" id="A0A553E8S0"/>
<dbReference type="RefSeq" id="WP_144255550.1">
    <property type="nucleotide sequence ID" value="NZ_VJZT01000003.1"/>
</dbReference>
<dbReference type="Proteomes" id="UP000316371">
    <property type="component" value="Unassembled WGS sequence"/>
</dbReference>
<dbReference type="InterPro" id="IPR026350">
    <property type="entry name" value="GxxExxY"/>
</dbReference>